<evidence type="ECO:0000256" key="3">
    <source>
        <dbReference type="ARBA" id="ARBA00023295"/>
    </source>
</evidence>
<dbReference type="InterPro" id="IPR018077">
    <property type="entry name" value="Glyco_hydro_fam25_subgr"/>
</dbReference>
<feature type="coiled-coil region" evidence="4">
    <location>
        <begin position="220"/>
        <end position="247"/>
    </location>
</feature>
<gene>
    <name evidence="5" type="ORF">ACFQMJ_24355</name>
</gene>
<comment type="caution">
    <text evidence="5">The sequence shown here is derived from an EMBL/GenBank/DDBJ whole genome shotgun (WGS) entry which is preliminary data.</text>
</comment>
<dbReference type="PROSITE" id="PS51904">
    <property type="entry name" value="GLYCOSYL_HYDROL_F25_2"/>
    <property type="match status" value="1"/>
</dbReference>
<dbReference type="PANTHER" id="PTHR34135">
    <property type="entry name" value="LYSOZYME"/>
    <property type="match status" value="1"/>
</dbReference>
<dbReference type="GO" id="GO:0016787">
    <property type="term" value="F:hydrolase activity"/>
    <property type="evidence" value="ECO:0007669"/>
    <property type="project" value="UniProtKB-KW"/>
</dbReference>
<dbReference type="Pfam" id="PF01183">
    <property type="entry name" value="Glyco_hydro_25"/>
    <property type="match status" value="1"/>
</dbReference>
<dbReference type="SMART" id="SM00641">
    <property type="entry name" value="Glyco_25"/>
    <property type="match status" value="1"/>
</dbReference>
<dbReference type="CDD" id="cd00599">
    <property type="entry name" value="GH25_muramidase"/>
    <property type="match status" value="1"/>
</dbReference>
<accession>A0ABW2FID1</accession>
<evidence type="ECO:0000256" key="2">
    <source>
        <dbReference type="ARBA" id="ARBA00022801"/>
    </source>
</evidence>
<dbReference type="InterPro" id="IPR017853">
    <property type="entry name" value="GH"/>
</dbReference>
<dbReference type="Proteomes" id="UP001596378">
    <property type="component" value="Unassembled WGS sequence"/>
</dbReference>
<dbReference type="PANTHER" id="PTHR34135:SF2">
    <property type="entry name" value="LYSOZYME"/>
    <property type="match status" value="1"/>
</dbReference>
<evidence type="ECO:0000256" key="1">
    <source>
        <dbReference type="ARBA" id="ARBA00010646"/>
    </source>
</evidence>
<comment type="similarity">
    <text evidence="1">Belongs to the glycosyl hydrolase 25 family.</text>
</comment>
<dbReference type="SUPFAM" id="SSF51445">
    <property type="entry name" value="(Trans)glycosidases"/>
    <property type="match status" value="1"/>
</dbReference>
<dbReference type="RefSeq" id="WP_378050712.1">
    <property type="nucleotide sequence ID" value="NZ_JBHMDN010000029.1"/>
</dbReference>
<dbReference type="InterPro" id="IPR002053">
    <property type="entry name" value="Glyco_hydro_25"/>
</dbReference>
<organism evidence="5 6">
    <name type="scientific">Cohnella cellulosilytica</name>
    <dbReference type="NCBI Taxonomy" id="986710"/>
    <lineage>
        <taxon>Bacteria</taxon>
        <taxon>Bacillati</taxon>
        <taxon>Bacillota</taxon>
        <taxon>Bacilli</taxon>
        <taxon>Bacillales</taxon>
        <taxon>Paenibacillaceae</taxon>
        <taxon>Cohnella</taxon>
    </lineage>
</organism>
<protein>
    <submittedName>
        <fullName evidence="5">Glycoside hydrolase family 25 protein</fullName>
    </submittedName>
</protein>
<evidence type="ECO:0000256" key="4">
    <source>
        <dbReference type="SAM" id="Coils"/>
    </source>
</evidence>
<evidence type="ECO:0000313" key="5">
    <source>
        <dbReference type="EMBL" id="MFC7151684.1"/>
    </source>
</evidence>
<proteinExistence type="inferred from homology"/>
<dbReference type="Gene3D" id="3.20.20.80">
    <property type="entry name" value="Glycosidases"/>
    <property type="match status" value="1"/>
</dbReference>
<reference evidence="6" key="1">
    <citation type="journal article" date="2019" name="Int. J. Syst. Evol. Microbiol.">
        <title>The Global Catalogue of Microorganisms (GCM) 10K type strain sequencing project: providing services to taxonomists for standard genome sequencing and annotation.</title>
        <authorList>
            <consortium name="The Broad Institute Genomics Platform"/>
            <consortium name="The Broad Institute Genome Sequencing Center for Infectious Disease"/>
            <person name="Wu L."/>
            <person name="Ma J."/>
        </authorList>
    </citation>
    <scope>NUCLEOTIDE SEQUENCE [LARGE SCALE GENOMIC DNA]</scope>
    <source>
        <strain evidence="6">KCTC 12907</strain>
    </source>
</reference>
<keyword evidence="2 5" id="KW-0378">Hydrolase</keyword>
<evidence type="ECO:0000313" key="6">
    <source>
        <dbReference type="Proteomes" id="UP001596378"/>
    </source>
</evidence>
<name>A0ABW2FID1_9BACL</name>
<sequence>MQAKSSTNIKGIDVSRWQGVIDWTKVAADGVRYAFVKATEGVTGADVMLKTNALGANAAGVKVGYYHYARPENNEAVAEARHFAAAVAGYPCHWPLALDVEGEAAKLGAAALTRWCAAFLTELERVSGRRAMIYSGASFAKTYLGKELAGWPLWIAHYGVDKPMSNPTWDRWSVFQYSDKGRVAGIQGNVDLNAMEADFYGRYAAGEEDKPMTKEEKEAFEQLNAQVARLTGMVDTLTKQLETATAKIPAPKWFVTEFGASVVAQMSDPTGTMEFWRAVAVSLRALKPTGTGDSA</sequence>
<keyword evidence="6" id="KW-1185">Reference proteome</keyword>
<keyword evidence="3" id="KW-0326">Glycosidase</keyword>
<dbReference type="EMBL" id="JBHTAI010000017">
    <property type="protein sequence ID" value="MFC7151684.1"/>
    <property type="molecule type" value="Genomic_DNA"/>
</dbReference>
<keyword evidence="4" id="KW-0175">Coiled coil</keyword>